<proteinExistence type="predicted"/>
<dbReference type="Pfam" id="PF06839">
    <property type="entry name" value="Zn_ribbon_GRF"/>
    <property type="match status" value="1"/>
</dbReference>
<organism evidence="7 8">
    <name type="scientific">Buddleja alternifolia</name>
    <dbReference type="NCBI Taxonomy" id="168488"/>
    <lineage>
        <taxon>Eukaryota</taxon>
        <taxon>Viridiplantae</taxon>
        <taxon>Streptophyta</taxon>
        <taxon>Embryophyta</taxon>
        <taxon>Tracheophyta</taxon>
        <taxon>Spermatophyta</taxon>
        <taxon>Magnoliopsida</taxon>
        <taxon>eudicotyledons</taxon>
        <taxon>Gunneridae</taxon>
        <taxon>Pentapetalae</taxon>
        <taxon>asterids</taxon>
        <taxon>lamiids</taxon>
        <taxon>Lamiales</taxon>
        <taxon>Scrophulariaceae</taxon>
        <taxon>Buddlejeae</taxon>
        <taxon>Buddleja</taxon>
    </lineage>
</organism>
<dbReference type="AlphaFoldDB" id="A0AAV6YFB6"/>
<evidence type="ECO:0000313" key="7">
    <source>
        <dbReference type="EMBL" id="KAG8390218.1"/>
    </source>
</evidence>
<evidence type="ECO:0000256" key="3">
    <source>
        <dbReference type="ARBA" id="ARBA00022833"/>
    </source>
</evidence>
<dbReference type="Proteomes" id="UP000826271">
    <property type="component" value="Unassembled WGS sequence"/>
</dbReference>
<dbReference type="PROSITE" id="PS51999">
    <property type="entry name" value="ZF_GRF"/>
    <property type="match status" value="1"/>
</dbReference>
<comment type="caution">
    <text evidence="7">The sequence shown here is derived from an EMBL/GenBank/DDBJ whole genome shotgun (WGS) entry which is preliminary data.</text>
</comment>
<evidence type="ECO:0000256" key="2">
    <source>
        <dbReference type="ARBA" id="ARBA00022771"/>
    </source>
</evidence>
<protein>
    <recommendedName>
        <fullName evidence="6">GRF-type domain-containing protein</fullName>
    </recommendedName>
</protein>
<feature type="transmembrane region" description="Helical" evidence="5">
    <location>
        <begin position="99"/>
        <end position="120"/>
    </location>
</feature>
<dbReference type="GO" id="GO:0008270">
    <property type="term" value="F:zinc ion binding"/>
    <property type="evidence" value="ECO:0007669"/>
    <property type="project" value="UniProtKB-KW"/>
</dbReference>
<keyword evidence="5" id="KW-1133">Transmembrane helix</keyword>
<reference evidence="7" key="1">
    <citation type="submission" date="2019-10" db="EMBL/GenBank/DDBJ databases">
        <authorList>
            <person name="Zhang R."/>
            <person name="Pan Y."/>
            <person name="Wang J."/>
            <person name="Ma R."/>
            <person name="Yu S."/>
        </authorList>
    </citation>
    <scope>NUCLEOTIDE SEQUENCE</scope>
    <source>
        <strain evidence="7">LA-IB0</strain>
        <tissue evidence="7">Leaf</tissue>
    </source>
</reference>
<evidence type="ECO:0000256" key="4">
    <source>
        <dbReference type="PROSITE-ProRule" id="PRU01343"/>
    </source>
</evidence>
<keyword evidence="5" id="KW-0472">Membrane</keyword>
<keyword evidence="1" id="KW-0479">Metal-binding</keyword>
<keyword evidence="8" id="KW-1185">Reference proteome</keyword>
<feature type="domain" description="GRF-type" evidence="6">
    <location>
        <begin position="30"/>
        <end position="69"/>
    </location>
</feature>
<evidence type="ECO:0000256" key="5">
    <source>
        <dbReference type="SAM" id="Phobius"/>
    </source>
</evidence>
<evidence type="ECO:0000313" key="8">
    <source>
        <dbReference type="Proteomes" id="UP000826271"/>
    </source>
</evidence>
<dbReference type="InterPro" id="IPR010666">
    <property type="entry name" value="Znf_GRF"/>
</dbReference>
<keyword evidence="2 4" id="KW-0863">Zinc-finger</keyword>
<evidence type="ECO:0000259" key="6">
    <source>
        <dbReference type="PROSITE" id="PS51999"/>
    </source>
</evidence>
<dbReference type="PANTHER" id="PTHR33248">
    <property type="entry name" value="ZINC ION-BINDING PROTEIN"/>
    <property type="match status" value="1"/>
</dbReference>
<dbReference type="EMBL" id="WHWC01000001">
    <property type="protein sequence ID" value="KAG8390218.1"/>
    <property type="molecule type" value="Genomic_DNA"/>
</dbReference>
<accession>A0AAV6YFB6</accession>
<keyword evidence="5" id="KW-0812">Transmembrane</keyword>
<gene>
    <name evidence="7" type="ORF">BUALT_Bualt01G0061000</name>
</gene>
<evidence type="ECO:0000256" key="1">
    <source>
        <dbReference type="ARBA" id="ARBA00022723"/>
    </source>
</evidence>
<name>A0AAV6YFB6_9LAMI</name>
<keyword evidence="3" id="KW-0862">Zinc</keyword>
<sequence length="141" mass="16005">MWSSSASSARNRGSSSHSAQFTVNKETDICGCGHRLITRTSLTRKNPGRRFKACPGTNCHNVFFWIDDEIPPRTVLIIRDLEEQGHVLERRMMHYKNRYQTMVCVGALPWIIVLMCLVSYCLNKLGAIESPGCKLSLGYMH</sequence>